<dbReference type="AlphaFoldDB" id="I3CJF6"/>
<dbReference type="OrthoDB" id="514259at2"/>
<dbReference type="Pfam" id="PF19647">
    <property type="entry name" value="Septknot"/>
    <property type="match status" value="1"/>
</dbReference>
<dbReference type="eggNOG" id="ENOG503309S">
    <property type="taxonomic scope" value="Bacteria"/>
</dbReference>
<name>I3CJF6_9GAMM</name>
<dbReference type="InterPro" id="IPR046148">
    <property type="entry name" value="Septknot"/>
</dbReference>
<gene>
    <name evidence="3" type="ORF">BegalDRAFT_2921</name>
</gene>
<feature type="domain" description="7(1) septoil knot" evidence="2">
    <location>
        <begin position="30"/>
        <end position="101"/>
    </location>
</feature>
<protein>
    <recommendedName>
        <fullName evidence="2">7(1) septoil knot domain-containing protein</fullName>
    </recommendedName>
</protein>
<feature type="signal peptide" evidence="1">
    <location>
        <begin position="1"/>
        <end position="20"/>
    </location>
</feature>
<dbReference type="STRING" id="395493.BegalDRAFT_2921"/>
<dbReference type="EMBL" id="JH600070">
    <property type="protein sequence ID" value="EIJ43749.1"/>
    <property type="molecule type" value="Genomic_DNA"/>
</dbReference>
<feature type="chain" id="PRO_5003669585" description="7(1) septoil knot domain-containing protein" evidence="1">
    <location>
        <begin position="21"/>
        <end position="103"/>
    </location>
</feature>
<organism evidence="3 4">
    <name type="scientific">Beggiatoa alba B18LD</name>
    <dbReference type="NCBI Taxonomy" id="395493"/>
    <lineage>
        <taxon>Bacteria</taxon>
        <taxon>Pseudomonadati</taxon>
        <taxon>Pseudomonadota</taxon>
        <taxon>Gammaproteobacteria</taxon>
        <taxon>Thiotrichales</taxon>
        <taxon>Thiotrichaceae</taxon>
        <taxon>Beggiatoa</taxon>
    </lineage>
</organism>
<proteinExistence type="predicted"/>
<reference evidence="3 4" key="1">
    <citation type="submission" date="2011-11" db="EMBL/GenBank/DDBJ databases">
        <title>Improved High-Quality Draft sequence of Beggiatoa alba B18lD.</title>
        <authorList>
            <consortium name="US DOE Joint Genome Institute"/>
            <person name="Lucas S."/>
            <person name="Han J."/>
            <person name="Lapidus A."/>
            <person name="Cheng J.-F."/>
            <person name="Goodwin L."/>
            <person name="Pitluck S."/>
            <person name="Peters L."/>
            <person name="Mikhailova N."/>
            <person name="Held B."/>
            <person name="Detter J.C."/>
            <person name="Han C."/>
            <person name="Tapia R."/>
            <person name="Land M."/>
            <person name="Hauser L."/>
            <person name="Kyrpides N."/>
            <person name="Ivanova N."/>
            <person name="Pagani I."/>
            <person name="Samuel K."/>
            <person name="Teske A."/>
            <person name="Mueller J."/>
            <person name="Woyke T."/>
        </authorList>
    </citation>
    <scope>NUCLEOTIDE SEQUENCE [LARGE SCALE GENOMIC DNA]</scope>
    <source>
        <strain evidence="3 4">B18LD</strain>
    </source>
</reference>
<dbReference type="Proteomes" id="UP000005744">
    <property type="component" value="Unassembled WGS sequence"/>
</dbReference>
<evidence type="ECO:0000256" key="1">
    <source>
        <dbReference type="SAM" id="SignalP"/>
    </source>
</evidence>
<keyword evidence="1" id="KW-0732">Signal</keyword>
<sequence>MLKQVIASGVLLALSFQSWAEENTCQYAGITLHGKVKKVDSFPDIKIQVVTSFPDLRVQVVQSFPDNCGQWQWVDSFPDFTVQFVDSFPQLKIQYVDAFSGKP</sequence>
<evidence type="ECO:0000313" key="4">
    <source>
        <dbReference type="Proteomes" id="UP000005744"/>
    </source>
</evidence>
<keyword evidence="4" id="KW-1185">Reference proteome</keyword>
<evidence type="ECO:0000259" key="2">
    <source>
        <dbReference type="Pfam" id="PF19647"/>
    </source>
</evidence>
<accession>I3CJF6</accession>
<evidence type="ECO:0000313" key="3">
    <source>
        <dbReference type="EMBL" id="EIJ43749.1"/>
    </source>
</evidence>
<dbReference type="RefSeq" id="WP_002691202.1">
    <property type="nucleotide sequence ID" value="NZ_JH600070.1"/>
</dbReference>
<dbReference type="HOGENOM" id="CLU_160551_0_0_6"/>